<feature type="coiled-coil region" evidence="1">
    <location>
        <begin position="88"/>
        <end position="233"/>
    </location>
</feature>
<evidence type="ECO:0000313" key="3">
    <source>
        <dbReference type="EMBL" id="KAF9579358.1"/>
    </source>
</evidence>
<gene>
    <name evidence="3" type="ORF">BGW38_004419</name>
</gene>
<accession>A0A9P6FPV2</accession>
<comment type="caution">
    <text evidence="3">The sequence shown here is derived from an EMBL/GenBank/DDBJ whole genome shotgun (WGS) entry which is preliminary data.</text>
</comment>
<keyword evidence="4" id="KW-1185">Reference proteome</keyword>
<dbReference type="OrthoDB" id="10262653at2759"/>
<feature type="compositionally biased region" description="Polar residues" evidence="2">
    <location>
        <begin position="45"/>
        <end position="61"/>
    </location>
</feature>
<feature type="compositionally biased region" description="Polar residues" evidence="2">
    <location>
        <begin position="1"/>
        <end position="15"/>
    </location>
</feature>
<evidence type="ECO:0000313" key="4">
    <source>
        <dbReference type="Proteomes" id="UP000780801"/>
    </source>
</evidence>
<dbReference type="AlphaFoldDB" id="A0A9P6FPV2"/>
<feature type="coiled-coil region" evidence="1">
    <location>
        <begin position="344"/>
        <end position="378"/>
    </location>
</feature>
<proteinExistence type="predicted"/>
<feature type="region of interest" description="Disordered" evidence="2">
    <location>
        <begin position="1"/>
        <end position="62"/>
    </location>
</feature>
<protein>
    <submittedName>
        <fullName evidence="3">Uncharacterized protein</fullName>
    </submittedName>
</protein>
<organism evidence="3 4">
    <name type="scientific">Lunasporangiospora selenospora</name>
    <dbReference type="NCBI Taxonomy" id="979761"/>
    <lineage>
        <taxon>Eukaryota</taxon>
        <taxon>Fungi</taxon>
        <taxon>Fungi incertae sedis</taxon>
        <taxon>Mucoromycota</taxon>
        <taxon>Mortierellomycotina</taxon>
        <taxon>Mortierellomycetes</taxon>
        <taxon>Mortierellales</taxon>
        <taxon>Mortierellaceae</taxon>
        <taxon>Lunasporangiospora</taxon>
    </lineage>
</organism>
<sequence>PSQQLLDSTPLNPITNLPKGYSRTHPPLGSGKLKQTIPQDKNPHAKSQATTHSEQAGTQTRLDFKPLTFTRYEDKGDDQVQEQDKATIRFLENTLATLKINVEQLQQQFRQEEQAAADVLFQNQKDEETLAKAVQEAGEDIKGLKDQISDQTEEIAKHEALVQERKQEISEKDVEIAMLLQEYQECEERMQREMMRSEFADLTDEVKELHEYLRELDEEAARLRDTLAFHIDEERMAEVECLKIELVENSILIKDMENQLQEGALDIESMPLTVEEEFEQLMERYPLSEGSELEKEAIKVRDYFISMHHSQFDTMRREHSDRVGQLKANISAHDHNLGSLRRKTAAAERAASQSEKDYENAERRCAEVKEEAMMTRYEINQLQTRLACL</sequence>
<evidence type="ECO:0000256" key="1">
    <source>
        <dbReference type="SAM" id="Coils"/>
    </source>
</evidence>
<dbReference type="EMBL" id="JAABOA010002826">
    <property type="protein sequence ID" value="KAF9579358.1"/>
    <property type="molecule type" value="Genomic_DNA"/>
</dbReference>
<keyword evidence="1" id="KW-0175">Coiled coil</keyword>
<reference evidence="3" key="1">
    <citation type="journal article" date="2020" name="Fungal Divers.">
        <title>Resolving the Mortierellaceae phylogeny through synthesis of multi-gene phylogenetics and phylogenomics.</title>
        <authorList>
            <person name="Vandepol N."/>
            <person name="Liber J."/>
            <person name="Desiro A."/>
            <person name="Na H."/>
            <person name="Kennedy M."/>
            <person name="Barry K."/>
            <person name="Grigoriev I.V."/>
            <person name="Miller A.N."/>
            <person name="O'Donnell K."/>
            <person name="Stajich J.E."/>
            <person name="Bonito G."/>
        </authorList>
    </citation>
    <scope>NUCLEOTIDE SEQUENCE</scope>
    <source>
        <strain evidence="3">KOD1015</strain>
    </source>
</reference>
<dbReference type="Proteomes" id="UP000780801">
    <property type="component" value="Unassembled WGS sequence"/>
</dbReference>
<name>A0A9P6FPV2_9FUNG</name>
<evidence type="ECO:0000256" key="2">
    <source>
        <dbReference type="SAM" id="MobiDB-lite"/>
    </source>
</evidence>
<feature type="non-terminal residue" evidence="3">
    <location>
        <position position="389"/>
    </location>
</feature>